<accession>A0ABW2P0U8</accession>
<name>A0ABW2P0U8_9ACTN</name>
<proteinExistence type="predicted"/>
<dbReference type="InterPro" id="IPR008930">
    <property type="entry name" value="Terpenoid_cyclase/PrenylTrfase"/>
</dbReference>
<dbReference type="Gene3D" id="1.50.10.20">
    <property type="match status" value="1"/>
</dbReference>
<feature type="domain" description="Squalene cyclase C-terminal" evidence="2">
    <location>
        <begin position="407"/>
        <end position="505"/>
    </location>
</feature>
<dbReference type="Proteomes" id="UP001596496">
    <property type="component" value="Unassembled WGS sequence"/>
</dbReference>
<evidence type="ECO:0000313" key="3">
    <source>
        <dbReference type="EMBL" id="MFC7382744.1"/>
    </source>
</evidence>
<sequence>MSALLPPTGASDRTTPHVNGRAAMSRGGSANGYASPTAGDTTGNTAGHLAARAGALVRGLTERPWGEVTASVYETGRLVTLAPWLTGHAERVAFLTGAQRPDGSWGVHDDYALVPTLSATEALLAELRRGGTAGGATGGGPPTTPLDGEHRTPAAAAGRGLRALLRWSRGGYPGPRPDMPAVELIVPYLVEAVNGHLEALRAGGLAPSPLGDGAASLPLPPGMRADKLAGVRSALRAGAVLPDKLMHALEVAGDAAAGARGVPITPAGTVGASPAATAAWLGAGRAPEPGHPARVHLEAVARLHGGPVPCGMPITVFERGWVVSWLLRAGVPVAMPARVLRSLNEGLGPQGVPAGAGLPGDADTTSVALYALALAGAPGEPDSLWGYRAGTHFATWQGEQGFSTTTNAHVLDCFREYATGRPDASPRYAAAVAEVAGWLLERQAADGSWSDRWHASPYYATMCCAVALDAAGGGRVERDRVRRAVRWVLSGQRADGAWGLWRGTAEETAYAMQTLLLCESAREEPGRDRAVASGHAYLLRAGEDEPCTPMWHDKDLYTPLAVVRAAIIGALHLAGRDATVAPHLKSAH</sequence>
<protein>
    <submittedName>
        <fullName evidence="3">Prenyltransferase/squalene oxidase repeat-containing protein</fullName>
    </submittedName>
</protein>
<dbReference type="InterPro" id="IPR032696">
    <property type="entry name" value="SQ_cyclase_C"/>
</dbReference>
<evidence type="ECO:0000256" key="1">
    <source>
        <dbReference type="SAM" id="MobiDB-lite"/>
    </source>
</evidence>
<organism evidence="3 4">
    <name type="scientific">Sphaerisporangium rhizosphaerae</name>
    <dbReference type="NCBI Taxonomy" id="2269375"/>
    <lineage>
        <taxon>Bacteria</taxon>
        <taxon>Bacillati</taxon>
        <taxon>Actinomycetota</taxon>
        <taxon>Actinomycetes</taxon>
        <taxon>Streptosporangiales</taxon>
        <taxon>Streptosporangiaceae</taxon>
        <taxon>Sphaerisporangium</taxon>
    </lineage>
</organism>
<feature type="region of interest" description="Disordered" evidence="1">
    <location>
        <begin position="130"/>
        <end position="150"/>
    </location>
</feature>
<comment type="caution">
    <text evidence="3">The sequence shown here is derived from an EMBL/GenBank/DDBJ whole genome shotgun (WGS) entry which is preliminary data.</text>
</comment>
<feature type="compositionally biased region" description="Gly residues" evidence="1">
    <location>
        <begin position="131"/>
        <end position="141"/>
    </location>
</feature>
<gene>
    <name evidence="3" type="ORF">ACFQSB_11055</name>
</gene>
<dbReference type="RefSeq" id="WP_380826055.1">
    <property type="nucleotide sequence ID" value="NZ_JBHTCG010000006.1"/>
</dbReference>
<dbReference type="EMBL" id="JBHTCG010000006">
    <property type="protein sequence ID" value="MFC7382744.1"/>
    <property type="molecule type" value="Genomic_DNA"/>
</dbReference>
<reference evidence="4" key="1">
    <citation type="journal article" date="2019" name="Int. J. Syst. Evol. Microbiol.">
        <title>The Global Catalogue of Microorganisms (GCM) 10K type strain sequencing project: providing services to taxonomists for standard genome sequencing and annotation.</title>
        <authorList>
            <consortium name="The Broad Institute Genomics Platform"/>
            <consortium name="The Broad Institute Genome Sequencing Center for Infectious Disease"/>
            <person name="Wu L."/>
            <person name="Ma J."/>
        </authorList>
    </citation>
    <scope>NUCLEOTIDE SEQUENCE [LARGE SCALE GENOMIC DNA]</scope>
    <source>
        <strain evidence="4">CECT 7649</strain>
    </source>
</reference>
<dbReference type="SUPFAM" id="SSF48239">
    <property type="entry name" value="Terpenoid cyclases/Protein prenyltransferases"/>
    <property type="match status" value="1"/>
</dbReference>
<feature type="compositionally biased region" description="Polar residues" evidence="1">
    <location>
        <begin position="32"/>
        <end position="45"/>
    </location>
</feature>
<keyword evidence="4" id="KW-1185">Reference proteome</keyword>
<evidence type="ECO:0000259" key="2">
    <source>
        <dbReference type="Pfam" id="PF13243"/>
    </source>
</evidence>
<feature type="region of interest" description="Disordered" evidence="1">
    <location>
        <begin position="1"/>
        <end position="46"/>
    </location>
</feature>
<evidence type="ECO:0000313" key="4">
    <source>
        <dbReference type="Proteomes" id="UP001596496"/>
    </source>
</evidence>
<dbReference type="Pfam" id="PF13243">
    <property type="entry name" value="SQHop_cyclase_C"/>
    <property type="match status" value="1"/>
</dbReference>